<reference evidence="2" key="1">
    <citation type="submission" date="2013-10" db="EMBL/GenBank/DDBJ databases">
        <title>Genomic analysis of the causative agents of coccidiosis in chickens.</title>
        <authorList>
            <person name="Reid A.J."/>
            <person name="Blake D."/>
            <person name="Billington K."/>
            <person name="Browne H."/>
            <person name="Dunn M."/>
            <person name="Hung S."/>
            <person name="Kawahara F."/>
            <person name="Miranda-Saavedra D."/>
            <person name="Mourier T."/>
            <person name="Nagra H."/>
            <person name="Otto T.D."/>
            <person name="Rawlings N."/>
            <person name="Sanchez A."/>
            <person name="Sanders M."/>
            <person name="Subramaniam C."/>
            <person name="Tay Y."/>
            <person name="Dear P."/>
            <person name="Doerig C."/>
            <person name="Gruber A."/>
            <person name="Parkinson J."/>
            <person name="Shirley M."/>
            <person name="Wan K.L."/>
            <person name="Berriman M."/>
            <person name="Tomley F."/>
            <person name="Pain A."/>
        </authorList>
    </citation>
    <scope>NUCLEOTIDE SEQUENCE [LARGE SCALE GENOMIC DNA]</scope>
    <source>
        <strain evidence="2">Houghton</strain>
    </source>
</reference>
<evidence type="ECO:0000256" key="1">
    <source>
        <dbReference type="SAM" id="MobiDB-lite"/>
    </source>
</evidence>
<dbReference type="OrthoDB" id="15318at2759"/>
<evidence type="ECO:0000313" key="2">
    <source>
        <dbReference type="EMBL" id="CDJ51795.1"/>
    </source>
</evidence>
<name>U6LVG9_9EIME</name>
<sequence length="82" mass="9180">MEPTEGREEHPDGAFREAWVAALYSAQSSICSAIEQLEAEVAAELQQQQQQQQQGQGEEGSQQQPKPVQAKRFENSQWRGPP</sequence>
<protein>
    <submittedName>
        <fullName evidence="2">Uncharacterized protein</fullName>
    </submittedName>
</protein>
<dbReference type="AlphaFoldDB" id="U6LVG9"/>
<proteinExistence type="predicted"/>
<keyword evidence="3" id="KW-1185">Reference proteome</keyword>
<dbReference type="Proteomes" id="UP000030750">
    <property type="component" value="Unassembled WGS sequence"/>
</dbReference>
<evidence type="ECO:0000313" key="3">
    <source>
        <dbReference type="Proteomes" id="UP000030750"/>
    </source>
</evidence>
<feature type="region of interest" description="Disordered" evidence="1">
    <location>
        <begin position="44"/>
        <end position="82"/>
    </location>
</feature>
<organism evidence="2 3">
    <name type="scientific">Eimeria brunetti</name>
    <dbReference type="NCBI Taxonomy" id="51314"/>
    <lineage>
        <taxon>Eukaryota</taxon>
        <taxon>Sar</taxon>
        <taxon>Alveolata</taxon>
        <taxon>Apicomplexa</taxon>
        <taxon>Conoidasida</taxon>
        <taxon>Coccidia</taxon>
        <taxon>Eucoccidiorida</taxon>
        <taxon>Eimeriorina</taxon>
        <taxon>Eimeriidae</taxon>
        <taxon>Eimeria</taxon>
    </lineage>
</organism>
<dbReference type="VEuPathDB" id="ToxoDB:EBH_0044600"/>
<feature type="compositionally biased region" description="Low complexity" evidence="1">
    <location>
        <begin position="44"/>
        <end position="64"/>
    </location>
</feature>
<dbReference type="EMBL" id="HG713013">
    <property type="protein sequence ID" value="CDJ51795.1"/>
    <property type="molecule type" value="Genomic_DNA"/>
</dbReference>
<accession>U6LVG9</accession>
<reference evidence="2" key="2">
    <citation type="submission" date="2013-10" db="EMBL/GenBank/DDBJ databases">
        <authorList>
            <person name="Aslett M."/>
        </authorList>
    </citation>
    <scope>NUCLEOTIDE SEQUENCE [LARGE SCALE GENOMIC DNA]</scope>
    <source>
        <strain evidence="2">Houghton</strain>
    </source>
</reference>
<gene>
    <name evidence="2" type="ORF">EBH_0044600</name>
</gene>